<evidence type="ECO:0000259" key="2">
    <source>
        <dbReference type="Pfam" id="PF26435"/>
    </source>
</evidence>
<name>A0ABD5QB33_9EURY</name>
<sequence length="109" mass="12123">MAQQRQIDAIVQRADHYETNAGRELRQRAAARVRALRNRDVAPDGGLITDSGGDSSSEQAYTRHIEPPEQGGEAYVRCRDCERELLVELGGRDRLPHAPGCPQRTGESR</sequence>
<evidence type="ECO:0000313" key="4">
    <source>
        <dbReference type="Proteomes" id="UP001595925"/>
    </source>
</evidence>
<dbReference type="Pfam" id="PF26435">
    <property type="entry name" value="DUF8118"/>
    <property type="match status" value="1"/>
</dbReference>
<dbReference type="Proteomes" id="UP001595925">
    <property type="component" value="Unassembled WGS sequence"/>
</dbReference>
<organism evidence="3 4">
    <name type="scientific">Saliphagus infecundisoli</name>
    <dbReference type="NCBI Taxonomy" id="1849069"/>
    <lineage>
        <taxon>Archaea</taxon>
        <taxon>Methanobacteriati</taxon>
        <taxon>Methanobacteriota</taxon>
        <taxon>Stenosarchaea group</taxon>
        <taxon>Halobacteria</taxon>
        <taxon>Halobacteriales</taxon>
        <taxon>Natrialbaceae</taxon>
        <taxon>Saliphagus</taxon>
    </lineage>
</organism>
<dbReference type="RefSeq" id="WP_224829566.1">
    <property type="nucleotide sequence ID" value="NZ_JAIVEF010000021.1"/>
</dbReference>
<gene>
    <name evidence="3" type="ORF">ACFPFO_03180</name>
</gene>
<protein>
    <recommendedName>
        <fullName evidence="2">DUF8118 domain-containing protein</fullName>
    </recommendedName>
</protein>
<dbReference type="InterPro" id="IPR058431">
    <property type="entry name" value="DUF8118"/>
</dbReference>
<accession>A0ABD5QB33</accession>
<feature type="region of interest" description="Disordered" evidence="1">
    <location>
        <begin position="42"/>
        <end position="61"/>
    </location>
</feature>
<keyword evidence="4" id="KW-1185">Reference proteome</keyword>
<reference evidence="3 4" key="1">
    <citation type="journal article" date="2019" name="Int. J. Syst. Evol. Microbiol.">
        <title>The Global Catalogue of Microorganisms (GCM) 10K type strain sequencing project: providing services to taxonomists for standard genome sequencing and annotation.</title>
        <authorList>
            <consortium name="The Broad Institute Genomics Platform"/>
            <consortium name="The Broad Institute Genome Sequencing Center for Infectious Disease"/>
            <person name="Wu L."/>
            <person name="Ma J."/>
        </authorList>
    </citation>
    <scope>NUCLEOTIDE SEQUENCE [LARGE SCALE GENOMIC DNA]</scope>
    <source>
        <strain evidence="3 4">CGMCC 1.15824</strain>
    </source>
</reference>
<dbReference type="AlphaFoldDB" id="A0ABD5QB33"/>
<comment type="caution">
    <text evidence="3">The sequence shown here is derived from an EMBL/GenBank/DDBJ whole genome shotgun (WGS) entry which is preliminary data.</text>
</comment>
<feature type="region of interest" description="Disordered" evidence="1">
    <location>
        <begin position="89"/>
        <end position="109"/>
    </location>
</feature>
<proteinExistence type="predicted"/>
<dbReference type="EMBL" id="JBHSJG010000009">
    <property type="protein sequence ID" value="MFC4986789.1"/>
    <property type="molecule type" value="Genomic_DNA"/>
</dbReference>
<feature type="domain" description="DUF8118" evidence="2">
    <location>
        <begin position="64"/>
        <end position="101"/>
    </location>
</feature>
<evidence type="ECO:0000313" key="3">
    <source>
        <dbReference type="EMBL" id="MFC4986789.1"/>
    </source>
</evidence>
<evidence type="ECO:0000256" key="1">
    <source>
        <dbReference type="SAM" id="MobiDB-lite"/>
    </source>
</evidence>